<evidence type="ECO:0000256" key="7">
    <source>
        <dbReference type="ARBA" id="ARBA00023204"/>
    </source>
</evidence>
<keyword evidence="4" id="KW-0547">Nucleotide-binding</keyword>
<gene>
    <name evidence="11" type="ORF">EDC44_101103</name>
</gene>
<keyword evidence="12" id="KW-1185">Reference proteome</keyword>
<dbReference type="AlphaFoldDB" id="A0A4R2T5L4"/>
<keyword evidence="5 9" id="KW-0227">DNA damage</keyword>
<dbReference type="EMBL" id="SLYB01000001">
    <property type="protein sequence ID" value="TCP97720.1"/>
    <property type="molecule type" value="Genomic_DNA"/>
</dbReference>
<evidence type="ECO:0000256" key="5">
    <source>
        <dbReference type="ARBA" id="ARBA00022763"/>
    </source>
</evidence>
<dbReference type="Proteomes" id="UP000295763">
    <property type="component" value="Unassembled WGS sequence"/>
</dbReference>
<dbReference type="NCBIfam" id="TIGR00634">
    <property type="entry name" value="recN"/>
    <property type="match status" value="1"/>
</dbReference>
<dbReference type="RefSeq" id="WP_131974281.1">
    <property type="nucleotide sequence ID" value="NZ_SLYB01000001.1"/>
</dbReference>
<dbReference type="GO" id="GO:0009432">
    <property type="term" value="P:SOS response"/>
    <property type="evidence" value="ECO:0007669"/>
    <property type="project" value="UniProtKB-ARBA"/>
</dbReference>
<keyword evidence="6" id="KW-0067">ATP-binding</keyword>
<evidence type="ECO:0000313" key="12">
    <source>
        <dbReference type="Proteomes" id="UP000295763"/>
    </source>
</evidence>
<organism evidence="11 12">
    <name type="scientific">Cricetibacter osteomyelitidis</name>
    <dbReference type="NCBI Taxonomy" id="1521931"/>
    <lineage>
        <taxon>Bacteria</taxon>
        <taxon>Pseudomonadati</taxon>
        <taxon>Pseudomonadota</taxon>
        <taxon>Gammaproteobacteria</taxon>
        <taxon>Pasteurellales</taxon>
        <taxon>Pasteurellaceae</taxon>
        <taxon>Cricetibacter</taxon>
    </lineage>
</organism>
<comment type="caution">
    <text evidence="11">The sequence shown here is derived from an EMBL/GenBank/DDBJ whole genome shotgun (WGS) entry which is preliminary data.</text>
</comment>
<dbReference type="CDD" id="cd03241">
    <property type="entry name" value="ABC_RecN"/>
    <property type="match status" value="2"/>
</dbReference>
<dbReference type="Gene3D" id="3.40.50.300">
    <property type="entry name" value="P-loop containing nucleotide triphosphate hydrolases"/>
    <property type="match status" value="2"/>
</dbReference>
<dbReference type="Pfam" id="PF13476">
    <property type="entry name" value="AAA_23"/>
    <property type="match status" value="1"/>
</dbReference>
<dbReference type="GO" id="GO:0043590">
    <property type="term" value="C:bacterial nucleoid"/>
    <property type="evidence" value="ECO:0007669"/>
    <property type="project" value="TreeGrafter"/>
</dbReference>
<evidence type="ECO:0000256" key="4">
    <source>
        <dbReference type="ARBA" id="ARBA00022741"/>
    </source>
</evidence>
<evidence type="ECO:0000256" key="3">
    <source>
        <dbReference type="ARBA" id="ARBA00021315"/>
    </source>
</evidence>
<dbReference type="OrthoDB" id="9806954at2"/>
<dbReference type="NCBIfam" id="NF008121">
    <property type="entry name" value="PRK10869.1"/>
    <property type="match status" value="1"/>
</dbReference>
<dbReference type="GO" id="GO:0006310">
    <property type="term" value="P:DNA recombination"/>
    <property type="evidence" value="ECO:0007669"/>
    <property type="project" value="InterPro"/>
</dbReference>
<keyword evidence="7 9" id="KW-0234">DNA repair</keyword>
<dbReference type="GO" id="GO:0016887">
    <property type="term" value="F:ATP hydrolysis activity"/>
    <property type="evidence" value="ECO:0007669"/>
    <property type="project" value="InterPro"/>
</dbReference>
<reference evidence="11 12" key="1">
    <citation type="submission" date="2019-03" db="EMBL/GenBank/DDBJ databases">
        <title>Genomic Encyclopedia of Type Strains, Phase IV (KMG-IV): sequencing the most valuable type-strain genomes for metagenomic binning, comparative biology and taxonomic classification.</title>
        <authorList>
            <person name="Goeker M."/>
        </authorList>
    </citation>
    <scope>NUCLEOTIDE SEQUENCE [LARGE SCALE GENOMIC DNA]</scope>
    <source>
        <strain evidence="11 12">DSM 28404</strain>
    </source>
</reference>
<dbReference type="SUPFAM" id="SSF52540">
    <property type="entry name" value="P-loop containing nucleoside triphosphate hydrolases"/>
    <property type="match status" value="2"/>
</dbReference>
<evidence type="ECO:0000256" key="1">
    <source>
        <dbReference type="ARBA" id="ARBA00003618"/>
    </source>
</evidence>
<evidence type="ECO:0000256" key="8">
    <source>
        <dbReference type="ARBA" id="ARBA00033408"/>
    </source>
</evidence>
<proteinExistence type="inferred from homology"/>
<dbReference type="PIRSF" id="PIRSF003128">
    <property type="entry name" value="RecN"/>
    <property type="match status" value="1"/>
</dbReference>
<dbReference type="FunFam" id="3.40.50.300:FF:000356">
    <property type="entry name" value="DNA repair protein RecN"/>
    <property type="match status" value="1"/>
</dbReference>
<dbReference type="PANTHER" id="PTHR11059:SF0">
    <property type="entry name" value="DNA REPAIR PROTEIN RECN"/>
    <property type="match status" value="1"/>
</dbReference>
<evidence type="ECO:0000256" key="9">
    <source>
        <dbReference type="PIRNR" id="PIRNR003128"/>
    </source>
</evidence>
<dbReference type="InterPro" id="IPR038729">
    <property type="entry name" value="Rad50/SbcC_AAA"/>
</dbReference>
<evidence type="ECO:0000256" key="2">
    <source>
        <dbReference type="ARBA" id="ARBA00009441"/>
    </source>
</evidence>
<evidence type="ECO:0000256" key="6">
    <source>
        <dbReference type="ARBA" id="ARBA00022840"/>
    </source>
</evidence>
<accession>A0A4R2T5L4</accession>
<evidence type="ECO:0000259" key="10">
    <source>
        <dbReference type="Pfam" id="PF13476"/>
    </source>
</evidence>
<dbReference type="PANTHER" id="PTHR11059">
    <property type="entry name" value="DNA REPAIR PROTEIN RECN"/>
    <property type="match status" value="1"/>
</dbReference>
<sequence>MLTQLTINNFAIVRHLDIELFQGMSAITGETGAGKSIALDALGLCLGSRTETTMLRDANQRAEVCATFKLTENLPALQWLQAHELQDNENPQECILRRIVNSDGRSKAYINNTPVSASQLKELGQCLVHISGQHASQLLLKADYQLQLLDNFSAHNDLLHQMRKDYSAWKTIQQKVKQFKQQQAENEARKQLLQYQVEELDEFDLKIGEYEELESEHSRLSNSEELTSLSQGLLNVLSENEEANIDSMLYRASKYIDDLAALDSRYSDIQGMLQDALIQVQEATSEVYHLANNIEQDPHALQEVEARMSKTISLARKHNVAPEELASYHQRLTQELSQLMEFSDSEDSLLEAENKAHEQMLQSARQLSASRRQSAVKLAKEVTKSIKHLAMENAEFFVEIQSDLTKVDINGADSAIFTLRSNLGQAAQSLTKVASGGELSRIALVIQVLTTDKSSIPTLIFDEIDVGISGATASVVGKLLRKLGQKCQVLCVTHLPQVACAAHHHFWVEKSVVDNKTETNMTALSNQQRVKALARLLGGQKITENVLANAEEMLALAS</sequence>
<evidence type="ECO:0000313" key="11">
    <source>
        <dbReference type="EMBL" id="TCP97720.1"/>
    </source>
</evidence>
<name>A0A4R2T5L4_9PAST</name>
<comment type="similarity">
    <text evidence="2 9">Belongs to the RecN family.</text>
</comment>
<dbReference type="GO" id="GO:0005524">
    <property type="term" value="F:ATP binding"/>
    <property type="evidence" value="ECO:0007669"/>
    <property type="project" value="UniProtKB-KW"/>
</dbReference>
<dbReference type="InterPro" id="IPR004604">
    <property type="entry name" value="DNA_recomb/repair_RecN"/>
</dbReference>
<dbReference type="GO" id="GO:0006302">
    <property type="term" value="P:double-strand break repair"/>
    <property type="evidence" value="ECO:0007669"/>
    <property type="project" value="InterPro"/>
</dbReference>
<feature type="domain" description="Rad50/SbcC-type AAA" evidence="10">
    <location>
        <begin position="4"/>
        <end position="233"/>
    </location>
</feature>
<protein>
    <recommendedName>
        <fullName evidence="3 9">DNA repair protein RecN</fullName>
    </recommendedName>
    <alternativeName>
        <fullName evidence="8 9">Recombination protein N</fullName>
    </alternativeName>
</protein>
<dbReference type="FunFam" id="3.40.50.300:FF:000319">
    <property type="entry name" value="DNA repair protein RecN"/>
    <property type="match status" value="1"/>
</dbReference>
<dbReference type="InterPro" id="IPR027417">
    <property type="entry name" value="P-loop_NTPase"/>
</dbReference>
<comment type="function">
    <text evidence="1 9">May be involved in recombinational repair of damaged DNA.</text>
</comment>